<dbReference type="PANTHER" id="PTHR45947:SF3">
    <property type="entry name" value="SULFOQUINOVOSYL TRANSFERASE SQD2"/>
    <property type="match status" value="1"/>
</dbReference>
<dbReference type="InterPro" id="IPR028098">
    <property type="entry name" value="Glyco_trans_4-like_N"/>
</dbReference>
<dbReference type="GO" id="GO:0103011">
    <property type="term" value="F:mannosylfructose-phosphate synthase activity"/>
    <property type="evidence" value="ECO:0007669"/>
    <property type="project" value="UniProtKB-EC"/>
</dbReference>
<sequence length="376" mass="40720">MRVLHLGKFYPPVEGGIETVTFQLAEGLTRRGVQSDVLCFDPKGPGGVELWNGYTVRRACAPIVAASTPMSQDYAKLLSRLAPDYDILHVHCPNPMAALALRWVRPRARVVLQWHSDVVRQRALNVVYRALLGNWLARRADAVIGATPAHLEASEYAQAFRGKSVVIPFGLDPAPFAPELTDRAALERLERRFAGRKAVFALGRLASYKGFDVLVEAMAHLPPEWVALMGGSGPMEEALRARIRERGLEDRAVLLGRVPQGELSAHYRFSRVFCLPSTTRAEMFGMVQLEAMACGCPVVSTRIAGSGVPWVNEHGATGLTVAPGDPAALAGAILRAGEEPLRSRLSGGAALAATERFAPRLMETAVLALYRELAGG</sequence>
<dbReference type="Gene3D" id="3.40.50.2000">
    <property type="entry name" value="Glycogen Phosphorylase B"/>
    <property type="match status" value="2"/>
</dbReference>
<dbReference type="EMBL" id="BLTE01000015">
    <property type="protein sequence ID" value="GFK95201.1"/>
    <property type="molecule type" value="Genomic_DNA"/>
</dbReference>
<keyword evidence="3" id="KW-0328">Glycosyltransferase</keyword>
<dbReference type="AlphaFoldDB" id="A0A6V8LX87"/>
<feature type="domain" description="Glycosyl transferase family 1" evidence="1">
    <location>
        <begin position="193"/>
        <end position="343"/>
    </location>
</feature>
<keyword evidence="4" id="KW-1185">Reference proteome</keyword>
<name>A0A6V8LX87_9BACT</name>
<dbReference type="SUPFAM" id="SSF53756">
    <property type="entry name" value="UDP-Glycosyltransferase/glycogen phosphorylase"/>
    <property type="match status" value="1"/>
</dbReference>
<evidence type="ECO:0000259" key="1">
    <source>
        <dbReference type="Pfam" id="PF00534"/>
    </source>
</evidence>
<reference evidence="3 4" key="1">
    <citation type="submission" date="2020-04" db="EMBL/GenBank/DDBJ databases">
        <authorList>
            <consortium name="Desulfovibrio sp. FSS-1 genome sequencing consortium"/>
            <person name="Shimoshige H."/>
            <person name="Kobayashi H."/>
            <person name="Maekawa T."/>
        </authorList>
    </citation>
    <scope>NUCLEOTIDE SEQUENCE [LARGE SCALE GENOMIC DNA]</scope>
    <source>
        <strain evidence="3 4">SIID29052-01</strain>
    </source>
</reference>
<dbReference type="Pfam" id="PF13439">
    <property type="entry name" value="Glyco_transf_4"/>
    <property type="match status" value="1"/>
</dbReference>
<reference evidence="3 4" key="2">
    <citation type="submission" date="2020-05" db="EMBL/GenBank/DDBJ databases">
        <title>Draft genome sequence of Desulfovibrio sp. strainFSS-1.</title>
        <authorList>
            <person name="Shimoshige H."/>
            <person name="Kobayashi H."/>
            <person name="Maekawa T."/>
        </authorList>
    </citation>
    <scope>NUCLEOTIDE SEQUENCE [LARGE SCALE GENOMIC DNA]</scope>
    <source>
        <strain evidence="3 4">SIID29052-01</strain>
    </source>
</reference>
<comment type="caution">
    <text evidence="3">The sequence shown here is derived from an EMBL/GenBank/DDBJ whole genome shotgun (WGS) entry which is preliminary data.</text>
</comment>
<dbReference type="RefSeq" id="WP_173086013.1">
    <property type="nucleotide sequence ID" value="NZ_BLTE01000015.1"/>
</dbReference>
<dbReference type="EC" id="2.4.1.246" evidence="3"/>
<gene>
    <name evidence="3" type="primary">mfpsA_2</name>
    <name evidence="3" type="ORF">NNJEOMEG_03059</name>
</gene>
<dbReference type="InterPro" id="IPR001296">
    <property type="entry name" value="Glyco_trans_1"/>
</dbReference>
<evidence type="ECO:0000313" key="3">
    <source>
        <dbReference type="EMBL" id="GFK95201.1"/>
    </source>
</evidence>
<feature type="domain" description="Glycosyltransferase subfamily 4-like N-terminal" evidence="2">
    <location>
        <begin position="15"/>
        <end position="173"/>
    </location>
</feature>
<organism evidence="3 4">
    <name type="scientific">Fundidesulfovibrio magnetotacticus</name>
    <dbReference type="NCBI Taxonomy" id="2730080"/>
    <lineage>
        <taxon>Bacteria</taxon>
        <taxon>Pseudomonadati</taxon>
        <taxon>Thermodesulfobacteriota</taxon>
        <taxon>Desulfovibrionia</taxon>
        <taxon>Desulfovibrionales</taxon>
        <taxon>Desulfovibrionaceae</taxon>
        <taxon>Fundidesulfovibrio</taxon>
    </lineage>
</organism>
<accession>A0A6V8LX87</accession>
<dbReference type="Proteomes" id="UP000494245">
    <property type="component" value="Unassembled WGS sequence"/>
</dbReference>
<evidence type="ECO:0000259" key="2">
    <source>
        <dbReference type="Pfam" id="PF13439"/>
    </source>
</evidence>
<dbReference type="InterPro" id="IPR050194">
    <property type="entry name" value="Glycosyltransferase_grp1"/>
</dbReference>
<dbReference type="PANTHER" id="PTHR45947">
    <property type="entry name" value="SULFOQUINOVOSYL TRANSFERASE SQD2"/>
    <property type="match status" value="1"/>
</dbReference>
<evidence type="ECO:0000313" key="4">
    <source>
        <dbReference type="Proteomes" id="UP000494245"/>
    </source>
</evidence>
<proteinExistence type="predicted"/>
<dbReference type="Pfam" id="PF00534">
    <property type="entry name" value="Glycos_transf_1"/>
    <property type="match status" value="1"/>
</dbReference>
<protein>
    <submittedName>
        <fullName evidence="3">Mannosylfructose-phosphate synthase</fullName>
        <ecNumber evidence="3">2.4.1.246</ecNumber>
    </submittedName>
</protein>
<keyword evidence="3" id="KW-0808">Transferase</keyword>